<gene>
    <name evidence="2" type="ORF">CEUSTIGMA_g10324.t1</name>
</gene>
<keyword evidence="1" id="KW-0472">Membrane</keyword>
<name>A0A250XII9_9CHLO</name>
<dbReference type="InterPro" id="IPR050179">
    <property type="entry name" value="Trans_hexapeptide_repeat"/>
</dbReference>
<dbReference type="OrthoDB" id="25818at2759"/>
<feature type="transmembrane region" description="Helical" evidence="1">
    <location>
        <begin position="6"/>
        <end position="25"/>
    </location>
</feature>
<sequence>MNNPIFLTISVTALASSLLQFLHLIRKGRPRKSRRMSQNVDPYFLKGDIQLGDHSYKSDHAWVRCWHEKCVVMVGKYCSIASCKFVYDGNHNHTFATTFPFKELCGVENAPLNAMNSRPPPMVGHDVWICDDAIIYAGVNIGHGAVVAGQAVVTKDVPPYAIVGGNPAKVIKYRFPPDTIKRFLSVEWWHLPHQAICDHLAPLMAEPEEFLKAAEMLKNANT</sequence>
<dbReference type="CDD" id="cd03349">
    <property type="entry name" value="LbH_XAT"/>
    <property type="match status" value="1"/>
</dbReference>
<dbReference type="Gene3D" id="2.160.10.10">
    <property type="entry name" value="Hexapeptide repeat proteins"/>
    <property type="match status" value="1"/>
</dbReference>
<keyword evidence="1" id="KW-1133">Transmembrane helix</keyword>
<dbReference type="EMBL" id="BEGY01000088">
    <property type="protein sequence ID" value="GAX82898.1"/>
    <property type="molecule type" value="Genomic_DNA"/>
</dbReference>
<dbReference type="PANTHER" id="PTHR43300">
    <property type="entry name" value="ACETYLTRANSFERASE"/>
    <property type="match status" value="1"/>
</dbReference>
<evidence type="ECO:0000313" key="2">
    <source>
        <dbReference type="EMBL" id="GAX82898.1"/>
    </source>
</evidence>
<keyword evidence="3" id="KW-1185">Reference proteome</keyword>
<evidence type="ECO:0000256" key="1">
    <source>
        <dbReference type="SAM" id="Phobius"/>
    </source>
</evidence>
<dbReference type="InterPro" id="IPR011004">
    <property type="entry name" value="Trimer_LpxA-like_sf"/>
</dbReference>
<reference evidence="2 3" key="1">
    <citation type="submission" date="2017-08" db="EMBL/GenBank/DDBJ databases">
        <title>Acidophilic green algal genome provides insights into adaptation to an acidic environment.</title>
        <authorList>
            <person name="Hirooka S."/>
            <person name="Hirose Y."/>
            <person name="Kanesaki Y."/>
            <person name="Higuchi S."/>
            <person name="Fujiwara T."/>
            <person name="Onuma R."/>
            <person name="Era A."/>
            <person name="Ohbayashi R."/>
            <person name="Uzuka A."/>
            <person name="Nozaki H."/>
            <person name="Yoshikawa H."/>
            <person name="Miyagishima S.Y."/>
        </authorList>
    </citation>
    <scope>NUCLEOTIDE SEQUENCE [LARGE SCALE GENOMIC DNA]</scope>
    <source>
        <strain evidence="2 3">NIES-2499</strain>
    </source>
</reference>
<comment type="caution">
    <text evidence="2">The sequence shown here is derived from an EMBL/GenBank/DDBJ whole genome shotgun (WGS) entry which is preliminary data.</text>
</comment>
<accession>A0A250XII9</accession>
<evidence type="ECO:0000313" key="3">
    <source>
        <dbReference type="Proteomes" id="UP000232323"/>
    </source>
</evidence>
<protein>
    <submittedName>
        <fullName evidence="2">Uncharacterized protein</fullName>
    </submittedName>
</protein>
<dbReference type="STRING" id="1157962.A0A250XII9"/>
<dbReference type="Proteomes" id="UP000232323">
    <property type="component" value="Unassembled WGS sequence"/>
</dbReference>
<proteinExistence type="predicted"/>
<dbReference type="PANTHER" id="PTHR43300:SF11">
    <property type="entry name" value="ACETYLTRANSFERASE RV3034C-RELATED"/>
    <property type="match status" value="1"/>
</dbReference>
<keyword evidence="1" id="KW-0812">Transmembrane</keyword>
<dbReference type="SUPFAM" id="SSF51161">
    <property type="entry name" value="Trimeric LpxA-like enzymes"/>
    <property type="match status" value="1"/>
</dbReference>
<dbReference type="AlphaFoldDB" id="A0A250XII9"/>
<organism evidence="2 3">
    <name type="scientific">Chlamydomonas eustigma</name>
    <dbReference type="NCBI Taxonomy" id="1157962"/>
    <lineage>
        <taxon>Eukaryota</taxon>
        <taxon>Viridiplantae</taxon>
        <taxon>Chlorophyta</taxon>
        <taxon>core chlorophytes</taxon>
        <taxon>Chlorophyceae</taxon>
        <taxon>CS clade</taxon>
        <taxon>Chlamydomonadales</taxon>
        <taxon>Chlamydomonadaceae</taxon>
        <taxon>Chlamydomonas</taxon>
    </lineage>
</organism>